<dbReference type="InterPro" id="IPR009057">
    <property type="entry name" value="Homeodomain-like_sf"/>
</dbReference>
<dbReference type="Pfam" id="PF14525">
    <property type="entry name" value="AraC_binding_2"/>
    <property type="match status" value="1"/>
</dbReference>
<dbReference type="InterPro" id="IPR035418">
    <property type="entry name" value="AraC-bd_2"/>
</dbReference>
<dbReference type="PANTHER" id="PTHR46796">
    <property type="entry name" value="HTH-TYPE TRANSCRIPTIONAL ACTIVATOR RHAS-RELATED"/>
    <property type="match status" value="1"/>
</dbReference>
<name>A0ABY8VPU2_9CORY</name>
<dbReference type="Pfam" id="PF12833">
    <property type="entry name" value="HTH_18"/>
    <property type="match status" value="1"/>
</dbReference>
<dbReference type="PROSITE" id="PS00041">
    <property type="entry name" value="HTH_ARAC_FAMILY_1"/>
    <property type="match status" value="1"/>
</dbReference>
<protein>
    <submittedName>
        <fullName evidence="5">Helix-turn-helix domain-containing protein</fullName>
    </submittedName>
</protein>
<dbReference type="Proteomes" id="UP001238805">
    <property type="component" value="Chromosome"/>
</dbReference>
<dbReference type="InterPro" id="IPR020449">
    <property type="entry name" value="Tscrpt_reg_AraC-type_HTH"/>
</dbReference>
<evidence type="ECO:0000256" key="2">
    <source>
        <dbReference type="ARBA" id="ARBA00023125"/>
    </source>
</evidence>
<keyword evidence="6" id="KW-1185">Reference proteome</keyword>
<dbReference type="PRINTS" id="PR00032">
    <property type="entry name" value="HTHARAC"/>
</dbReference>
<evidence type="ECO:0000313" key="6">
    <source>
        <dbReference type="Proteomes" id="UP001238805"/>
    </source>
</evidence>
<gene>
    <name evidence="5" type="ORF">QP029_02340</name>
</gene>
<reference evidence="5 6" key="1">
    <citation type="submission" date="2023-05" db="EMBL/GenBank/DDBJ databases">
        <title>Corynebacterium suedekumii sp. nov. and Corynebacterium breve sp. nov. isolated from raw cow's milk.</title>
        <authorList>
            <person name="Baer M.K."/>
            <person name="Mehl L."/>
            <person name="Hellmuth R."/>
            <person name="Marke G."/>
            <person name="Lipski A."/>
        </authorList>
    </citation>
    <scope>NUCLEOTIDE SEQUENCE [LARGE SCALE GENOMIC DNA]</scope>
    <source>
        <strain evidence="5 6">LM112</strain>
    </source>
</reference>
<dbReference type="EMBL" id="CP126970">
    <property type="protein sequence ID" value="WIM70688.1"/>
    <property type="molecule type" value="Genomic_DNA"/>
</dbReference>
<dbReference type="InterPro" id="IPR018060">
    <property type="entry name" value="HTH_AraC"/>
</dbReference>
<dbReference type="InterPro" id="IPR018062">
    <property type="entry name" value="HTH_AraC-typ_CS"/>
</dbReference>
<feature type="domain" description="HTH araC/xylS-type" evidence="4">
    <location>
        <begin position="230"/>
        <end position="331"/>
    </location>
</feature>
<dbReference type="InterPro" id="IPR050204">
    <property type="entry name" value="AraC_XylS_family_regulators"/>
</dbReference>
<evidence type="ECO:0000256" key="1">
    <source>
        <dbReference type="ARBA" id="ARBA00023015"/>
    </source>
</evidence>
<keyword evidence="3" id="KW-0804">Transcription</keyword>
<dbReference type="SMART" id="SM00342">
    <property type="entry name" value="HTH_ARAC"/>
    <property type="match status" value="1"/>
</dbReference>
<organism evidence="5 6">
    <name type="scientific">Corynebacterium suedekumii</name>
    <dbReference type="NCBI Taxonomy" id="3049801"/>
    <lineage>
        <taxon>Bacteria</taxon>
        <taxon>Bacillati</taxon>
        <taxon>Actinomycetota</taxon>
        <taxon>Actinomycetes</taxon>
        <taxon>Mycobacteriales</taxon>
        <taxon>Corynebacteriaceae</taxon>
        <taxon>Corynebacterium</taxon>
    </lineage>
</organism>
<evidence type="ECO:0000313" key="5">
    <source>
        <dbReference type="EMBL" id="WIM70688.1"/>
    </source>
</evidence>
<evidence type="ECO:0000259" key="4">
    <source>
        <dbReference type="PROSITE" id="PS01124"/>
    </source>
</evidence>
<accession>A0ABY8VPU2</accession>
<proteinExistence type="predicted"/>
<sequence>MTTPQPSPAAEPPRRSAQLLRFTTQGLNPEARVQLWEGHNARALIPLDIRTLDASPMRSAQTNLHLPSIRMADVSGTSQIVERSESFINDNPTDLMAVFFALEGDAFFFHRGGQLVLQPGQAVVYDADLPFTRGFSRGLREVVLTIPKPIFEESVGLIGRSLPTVIDFGDGPGASTHARSLARLLRTTMTALADPSRVSTPDLATVESEVLALLRLILAGPGSSAGGLVASAKDVIERNLSNPDLSPGMVAAAVGVSERQLGRYFSEADTTVGRHIQARRVALAADLLASPEHEQLSVADIAARAGFASQSHFGRVFRRYHEVTPLQFRKNAARQRFA</sequence>
<dbReference type="RefSeq" id="WP_284875268.1">
    <property type="nucleotide sequence ID" value="NZ_CP126970.1"/>
</dbReference>
<dbReference type="SUPFAM" id="SSF46689">
    <property type="entry name" value="Homeodomain-like"/>
    <property type="match status" value="1"/>
</dbReference>
<evidence type="ECO:0000256" key="3">
    <source>
        <dbReference type="ARBA" id="ARBA00023163"/>
    </source>
</evidence>
<keyword evidence="2" id="KW-0238">DNA-binding</keyword>
<keyword evidence="1" id="KW-0805">Transcription regulation</keyword>
<dbReference type="Gene3D" id="1.10.10.60">
    <property type="entry name" value="Homeodomain-like"/>
    <property type="match status" value="1"/>
</dbReference>
<dbReference type="PROSITE" id="PS01124">
    <property type="entry name" value="HTH_ARAC_FAMILY_2"/>
    <property type="match status" value="1"/>
</dbReference>
<dbReference type="PANTHER" id="PTHR46796:SF6">
    <property type="entry name" value="ARAC SUBFAMILY"/>
    <property type="match status" value="1"/>
</dbReference>